<dbReference type="Pfam" id="PF25601">
    <property type="entry name" value="AAA_lid_14"/>
    <property type="match status" value="1"/>
</dbReference>
<dbReference type="PANTHER" id="PTHR32071">
    <property type="entry name" value="TRANSCRIPTIONAL REGULATORY PROTEIN"/>
    <property type="match status" value="1"/>
</dbReference>
<evidence type="ECO:0000256" key="3">
    <source>
        <dbReference type="ARBA" id="ARBA00023015"/>
    </source>
</evidence>
<organism evidence="7">
    <name type="scientific">marine sediment metagenome</name>
    <dbReference type="NCBI Taxonomy" id="412755"/>
    <lineage>
        <taxon>unclassified sequences</taxon>
        <taxon>metagenomes</taxon>
        <taxon>ecological metagenomes</taxon>
    </lineage>
</organism>
<dbReference type="SUPFAM" id="SSF52490">
    <property type="entry name" value="Tubulin nucleotide-binding domain-like"/>
    <property type="match status" value="1"/>
</dbReference>
<dbReference type="InterPro" id="IPR036525">
    <property type="entry name" value="Tubulin/FtsZ_GTPase_sf"/>
</dbReference>
<keyword evidence="1" id="KW-0547">Nucleotide-binding</keyword>
<evidence type="ECO:0000259" key="6">
    <source>
        <dbReference type="PROSITE" id="PS50045"/>
    </source>
</evidence>
<comment type="caution">
    <text evidence="7">The sequence shown here is derived from an EMBL/GenBank/DDBJ whole genome shotgun (WGS) entry which is preliminary data.</text>
</comment>
<reference evidence="7" key="1">
    <citation type="journal article" date="2015" name="Nature">
        <title>Complex archaea that bridge the gap between prokaryotes and eukaryotes.</title>
        <authorList>
            <person name="Spang A."/>
            <person name="Saw J.H."/>
            <person name="Jorgensen S.L."/>
            <person name="Zaremba-Niedzwiedzka K."/>
            <person name="Martijn J."/>
            <person name="Lind A.E."/>
            <person name="van Eijk R."/>
            <person name="Schleper C."/>
            <person name="Guy L."/>
            <person name="Ettema T.J."/>
        </authorList>
    </citation>
    <scope>NUCLEOTIDE SEQUENCE</scope>
</reference>
<accession>A0A0F9D4A7</accession>
<sequence>DIERGKEAVQQYRQEILHLVRQTFGSPVDHIMIGFGAGGGTGSGSVVGLIEIAKRYARYIGLKNPEKKVGALMTLPTVGEAISPLVAENAHKITEQLNQMAVAGEISPLIIVDNDKINKMYPGMTVKAFWPSINNTVASLFDIFNRLSALSSQYTSFDPVDYHSIMESGGCAIMGLTKVTKFGDKFALSQAVKKNLEKTLLASGFDLSTAKLAGCIVVGGRKLMSGVKGLQDNIDYAFDILSEITGQATIHRGIYEDNSDSLRVYTIIGGLDSPTARLEELSTDLYFRPNIVDSRGLPLRERKEDVLALAEYFLAKEANFYSREDKFLSSDTRKLLLKYPWPGNVSELAKAMERAHELSMGREIQPDALPFEIIFADSENYPKHMLPTLDKVKRRIIAKALKLFQNEGLLASPLNCSRGTGPAPQEFSASNFNV</sequence>
<keyword evidence="2" id="KW-0067">ATP-binding</keyword>
<evidence type="ECO:0000256" key="5">
    <source>
        <dbReference type="ARBA" id="ARBA00023163"/>
    </source>
</evidence>
<dbReference type="PANTHER" id="PTHR32071:SF21">
    <property type="entry name" value="TRANSCRIPTIONAL REGULATORY PROTEIN FLGR"/>
    <property type="match status" value="1"/>
</dbReference>
<dbReference type="InterPro" id="IPR002078">
    <property type="entry name" value="Sigma_54_int"/>
</dbReference>
<keyword evidence="5" id="KW-0804">Transcription</keyword>
<name>A0A0F9D4A7_9ZZZZ</name>
<dbReference type="GO" id="GO:0005524">
    <property type="term" value="F:ATP binding"/>
    <property type="evidence" value="ECO:0007669"/>
    <property type="project" value="UniProtKB-KW"/>
</dbReference>
<proteinExistence type="predicted"/>
<dbReference type="GO" id="GO:0003677">
    <property type="term" value="F:DNA binding"/>
    <property type="evidence" value="ECO:0007669"/>
    <property type="project" value="UniProtKB-KW"/>
</dbReference>
<dbReference type="Gene3D" id="1.10.8.60">
    <property type="match status" value="1"/>
</dbReference>
<dbReference type="SUPFAM" id="SSF52540">
    <property type="entry name" value="P-loop containing nucleoside triphosphate hydrolases"/>
    <property type="match status" value="1"/>
</dbReference>
<evidence type="ECO:0000256" key="1">
    <source>
        <dbReference type="ARBA" id="ARBA00022741"/>
    </source>
</evidence>
<evidence type="ECO:0000256" key="4">
    <source>
        <dbReference type="ARBA" id="ARBA00023125"/>
    </source>
</evidence>
<dbReference type="GO" id="GO:0006355">
    <property type="term" value="P:regulation of DNA-templated transcription"/>
    <property type="evidence" value="ECO:0007669"/>
    <property type="project" value="InterPro"/>
</dbReference>
<keyword evidence="4" id="KW-0238">DNA-binding</keyword>
<dbReference type="PROSITE" id="PS50045">
    <property type="entry name" value="SIGMA54_INTERACT_4"/>
    <property type="match status" value="1"/>
</dbReference>
<feature type="non-terminal residue" evidence="7">
    <location>
        <position position="1"/>
    </location>
</feature>
<evidence type="ECO:0000313" key="7">
    <source>
        <dbReference type="EMBL" id="KKL56399.1"/>
    </source>
</evidence>
<gene>
    <name evidence="7" type="ORF">LCGC14_2245810</name>
</gene>
<feature type="domain" description="Sigma-54 factor interaction" evidence="6">
    <location>
        <begin position="247"/>
        <end position="357"/>
    </location>
</feature>
<protein>
    <recommendedName>
        <fullName evidence="6">Sigma-54 factor interaction domain-containing protein</fullName>
    </recommendedName>
</protein>
<dbReference type="EMBL" id="LAZR01030508">
    <property type="protein sequence ID" value="KKL56399.1"/>
    <property type="molecule type" value="Genomic_DNA"/>
</dbReference>
<dbReference type="InterPro" id="IPR027417">
    <property type="entry name" value="P-loop_NTPase"/>
</dbReference>
<dbReference type="AlphaFoldDB" id="A0A0F9D4A7"/>
<dbReference type="InterPro" id="IPR058031">
    <property type="entry name" value="AAA_lid_NorR"/>
</dbReference>
<dbReference type="Gene3D" id="3.40.50.1440">
    <property type="entry name" value="Tubulin/FtsZ, GTPase domain"/>
    <property type="match status" value="1"/>
</dbReference>
<evidence type="ECO:0000256" key="2">
    <source>
        <dbReference type="ARBA" id="ARBA00022840"/>
    </source>
</evidence>
<keyword evidence="3" id="KW-0805">Transcription regulation</keyword>